<reference evidence="1 2" key="1">
    <citation type="submission" date="2023-01" db="EMBL/GenBank/DDBJ databases">
        <title>Analysis of 21 Apiospora genomes using comparative genomics revels a genus with tremendous synthesis potential of carbohydrate active enzymes and secondary metabolites.</title>
        <authorList>
            <person name="Sorensen T."/>
        </authorList>
    </citation>
    <scope>NUCLEOTIDE SEQUENCE [LARGE SCALE GENOMIC DNA]</scope>
    <source>
        <strain evidence="1 2">CBS 135458</strain>
    </source>
</reference>
<evidence type="ECO:0000313" key="2">
    <source>
        <dbReference type="Proteomes" id="UP001480595"/>
    </source>
</evidence>
<keyword evidence="2" id="KW-1185">Reference proteome</keyword>
<dbReference type="RefSeq" id="XP_066721071.1">
    <property type="nucleotide sequence ID" value="XM_066852930.1"/>
</dbReference>
<comment type="caution">
    <text evidence="1">The sequence shown here is derived from an EMBL/GenBank/DDBJ whole genome shotgun (WGS) entry which is preliminary data.</text>
</comment>
<accession>A0ABR1WTU2</accession>
<dbReference type="GeneID" id="92085993"/>
<dbReference type="Proteomes" id="UP001480595">
    <property type="component" value="Unassembled WGS sequence"/>
</dbReference>
<name>A0ABR1WTU2_9PEZI</name>
<protein>
    <submittedName>
        <fullName evidence="1">Uncharacterized protein</fullName>
    </submittedName>
</protein>
<organism evidence="1 2">
    <name type="scientific">Apiospora phragmitis</name>
    <dbReference type="NCBI Taxonomy" id="2905665"/>
    <lineage>
        <taxon>Eukaryota</taxon>
        <taxon>Fungi</taxon>
        <taxon>Dikarya</taxon>
        <taxon>Ascomycota</taxon>
        <taxon>Pezizomycotina</taxon>
        <taxon>Sordariomycetes</taxon>
        <taxon>Xylariomycetidae</taxon>
        <taxon>Amphisphaeriales</taxon>
        <taxon>Apiosporaceae</taxon>
        <taxon>Apiospora</taxon>
    </lineage>
</organism>
<evidence type="ECO:0000313" key="1">
    <source>
        <dbReference type="EMBL" id="KAK8086547.1"/>
    </source>
</evidence>
<dbReference type="EMBL" id="JAQQWL010000002">
    <property type="protein sequence ID" value="KAK8086547.1"/>
    <property type="molecule type" value="Genomic_DNA"/>
</dbReference>
<gene>
    <name evidence="1" type="ORF">PG994_001521</name>
</gene>
<sequence>MYRLMSFHSRSALLRFTGGRYLAEQCMINWDDSINPILLRSGNEVKEQDVAYQNLHRIENPYDIVIGENWDIPINQVHIYEATDWSRFPIHDANGQLYKYIYPMARLASIILGPKKDLRLTPRPGDRPYNVEDIGQLRHGQKVQVTWETIVPGRGPHPNRLVSLPIPGPLAYGHWERAEDLALQIQYDGATDGKSYMQYIKIQETIKKPITENMSPVAKVLAMLENWRWTSGVPDWITRSQKCRVHDFDYDFFERVWRCTRLRGPAMSTPQLIGGGNSLGPQAFQLNHAHIQHIIGSEWGYLIGDPEGATSTFCELEHWGRTREPECASQPTQLP</sequence>
<proteinExistence type="predicted"/>